<comment type="caution">
    <text evidence="1">The sequence shown here is derived from an EMBL/GenBank/DDBJ whole genome shotgun (WGS) entry which is preliminary data.</text>
</comment>
<name>A0A1Z5HV97_9FIRM</name>
<keyword evidence="2" id="KW-1185">Reference proteome</keyword>
<proteinExistence type="predicted"/>
<organism evidence="1 2">
    <name type="scientific">Calderihabitans maritimus</name>
    <dbReference type="NCBI Taxonomy" id="1246530"/>
    <lineage>
        <taxon>Bacteria</taxon>
        <taxon>Bacillati</taxon>
        <taxon>Bacillota</taxon>
        <taxon>Clostridia</taxon>
        <taxon>Neomoorellales</taxon>
        <taxon>Calderihabitantaceae</taxon>
        <taxon>Calderihabitans</taxon>
    </lineage>
</organism>
<evidence type="ECO:0000313" key="2">
    <source>
        <dbReference type="Proteomes" id="UP000197032"/>
    </source>
</evidence>
<dbReference type="Proteomes" id="UP000197032">
    <property type="component" value="Unassembled WGS sequence"/>
</dbReference>
<sequence>MQKLPFLLIFKAGPFFNNMVAYQTRAITEPKRAIFIVLLGYT</sequence>
<evidence type="ECO:0000313" key="1">
    <source>
        <dbReference type="EMBL" id="GAW93255.1"/>
    </source>
</evidence>
<dbReference type="EMBL" id="BDGJ01000125">
    <property type="protein sequence ID" value="GAW93255.1"/>
    <property type="molecule type" value="Genomic_DNA"/>
</dbReference>
<accession>A0A1Z5HV97</accession>
<protein>
    <submittedName>
        <fullName evidence="1">Uncharacterized protein</fullName>
    </submittedName>
</protein>
<gene>
    <name evidence="1" type="ORF">KKC1_23940</name>
</gene>
<dbReference type="AlphaFoldDB" id="A0A1Z5HV97"/>
<reference evidence="2" key="1">
    <citation type="journal article" date="2017" name="Appl. Environ. Microbiol.">
        <title>Genomic Analysis of Calderihabitans maritimus KKC1, a Thermophilic, Hydrogenogenic, Carboxydotrophic Bacterium Isolated from Marine Sediment.</title>
        <authorList>
            <person name="Omae K."/>
            <person name="Yoneda Y."/>
            <person name="Fukuyama Y."/>
            <person name="Yoshida T."/>
            <person name="Sako Y."/>
        </authorList>
    </citation>
    <scope>NUCLEOTIDE SEQUENCE [LARGE SCALE GENOMIC DNA]</scope>
    <source>
        <strain evidence="2">KKC1</strain>
    </source>
</reference>